<proteinExistence type="predicted"/>
<name>A0AA38IXE9_9CUCU</name>
<keyword evidence="2" id="KW-0732">Signal</keyword>
<feature type="chain" id="PRO_5041263998" evidence="2">
    <location>
        <begin position="22"/>
        <end position="274"/>
    </location>
</feature>
<evidence type="ECO:0000256" key="2">
    <source>
        <dbReference type="SAM" id="SignalP"/>
    </source>
</evidence>
<comment type="caution">
    <text evidence="3">The sequence shown here is derived from an EMBL/GenBank/DDBJ whole genome shotgun (WGS) entry which is preliminary data.</text>
</comment>
<keyword evidence="4" id="KW-1185">Reference proteome</keyword>
<feature type="region of interest" description="Disordered" evidence="1">
    <location>
        <begin position="116"/>
        <end position="157"/>
    </location>
</feature>
<protein>
    <submittedName>
        <fullName evidence="3">Uncharacterized protein</fullName>
    </submittedName>
</protein>
<feature type="signal peptide" evidence="2">
    <location>
        <begin position="1"/>
        <end position="21"/>
    </location>
</feature>
<organism evidence="3 4">
    <name type="scientific">Zophobas morio</name>
    <dbReference type="NCBI Taxonomy" id="2755281"/>
    <lineage>
        <taxon>Eukaryota</taxon>
        <taxon>Metazoa</taxon>
        <taxon>Ecdysozoa</taxon>
        <taxon>Arthropoda</taxon>
        <taxon>Hexapoda</taxon>
        <taxon>Insecta</taxon>
        <taxon>Pterygota</taxon>
        <taxon>Neoptera</taxon>
        <taxon>Endopterygota</taxon>
        <taxon>Coleoptera</taxon>
        <taxon>Polyphaga</taxon>
        <taxon>Cucujiformia</taxon>
        <taxon>Tenebrionidae</taxon>
        <taxon>Zophobas</taxon>
    </lineage>
</organism>
<evidence type="ECO:0000313" key="3">
    <source>
        <dbReference type="EMBL" id="KAJ3664830.1"/>
    </source>
</evidence>
<dbReference type="EMBL" id="JALNTZ010000001">
    <property type="protein sequence ID" value="KAJ3664830.1"/>
    <property type="molecule type" value="Genomic_DNA"/>
</dbReference>
<evidence type="ECO:0000313" key="4">
    <source>
        <dbReference type="Proteomes" id="UP001168821"/>
    </source>
</evidence>
<sequence length="274" mass="31411">MYPKNVFFWLLLLFFLGQSFPHIVEKNVTESDCENICKAGQTQNEFNADTKTCKCFLPEYLDAVDLTLLTKNAELLELSVNNETKKIRKRDTSEVTTQAVGTPEELGTTVTVATDINTTPPVNPEGIVGQAAPPRRGLPRPSPSRRPREPRPISPEQQRIITQQINDHLDRLNLISDSRMRDREIEAIRLNLRQIMHTTLAQIPRSRMRTVVEETRRRQSRPRTLHSRVVGAPFPNFNENSSEKNEVESAMKEIFRGKKHRFDVVTQDPSLIDE</sequence>
<evidence type="ECO:0000256" key="1">
    <source>
        <dbReference type="SAM" id="MobiDB-lite"/>
    </source>
</evidence>
<accession>A0AA38IXE9</accession>
<reference evidence="3" key="1">
    <citation type="journal article" date="2023" name="G3 (Bethesda)">
        <title>Whole genome assemblies of Zophobas morio and Tenebrio molitor.</title>
        <authorList>
            <person name="Kaur S."/>
            <person name="Stinson S.A."/>
            <person name="diCenzo G.C."/>
        </authorList>
    </citation>
    <scope>NUCLEOTIDE SEQUENCE</scope>
    <source>
        <strain evidence="3">QUZm001</strain>
    </source>
</reference>
<dbReference type="AlphaFoldDB" id="A0AA38IXE9"/>
<gene>
    <name evidence="3" type="ORF">Zmor_000373</name>
</gene>
<dbReference type="Proteomes" id="UP001168821">
    <property type="component" value="Unassembled WGS sequence"/>
</dbReference>